<evidence type="ECO:0000313" key="3">
    <source>
        <dbReference type="Proteomes" id="UP001589738"/>
    </source>
</evidence>
<accession>A0ABV6KYM4</accession>
<comment type="caution">
    <text evidence="2">The sequence shown here is derived from an EMBL/GenBank/DDBJ whole genome shotgun (WGS) entry which is preliminary data.</text>
</comment>
<dbReference type="Proteomes" id="UP001589738">
    <property type="component" value="Unassembled WGS sequence"/>
</dbReference>
<keyword evidence="1" id="KW-0175">Coiled coil</keyword>
<evidence type="ECO:0000256" key="1">
    <source>
        <dbReference type="SAM" id="Coils"/>
    </source>
</evidence>
<dbReference type="Gene3D" id="1.25.40.10">
    <property type="entry name" value="Tetratricopeptide repeat domain"/>
    <property type="match status" value="1"/>
</dbReference>
<feature type="coiled-coil region" evidence="1">
    <location>
        <begin position="842"/>
        <end position="869"/>
    </location>
</feature>
<protein>
    <submittedName>
        <fullName evidence="2">Tetratricopeptide repeat protein</fullName>
    </submittedName>
</protein>
<reference evidence="2 3" key="1">
    <citation type="submission" date="2024-09" db="EMBL/GenBank/DDBJ databases">
        <authorList>
            <person name="Sun Q."/>
            <person name="Mori K."/>
        </authorList>
    </citation>
    <scope>NUCLEOTIDE SEQUENCE [LARGE SCALE GENOMIC DNA]</scope>
    <source>
        <strain evidence="2 3">CGMCC 1.9126</strain>
    </source>
</reference>
<dbReference type="RefSeq" id="WP_160546020.1">
    <property type="nucleotide sequence ID" value="NZ_JBHLUU010000127.1"/>
</dbReference>
<dbReference type="SUPFAM" id="SSF48452">
    <property type="entry name" value="TPR-like"/>
    <property type="match status" value="1"/>
</dbReference>
<dbReference type="InterPro" id="IPR011990">
    <property type="entry name" value="TPR-like_helical_dom_sf"/>
</dbReference>
<keyword evidence="3" id="KW-1185">Reference proteome</keyword>
<organism evidence="2 3">
    <name type="scientific">Robertmurraya beringensis</name>
    <dbReference type="NCBI Taxonomy" id="641660"/>
    <lineage>
        <taxon>Bacteria</taxon>
        <taxon>Bacillati</taxon>
        <taxon>Bacillota</taxon>
        <taxon>Bacilli</taxon>
        <taxon>Bacillales</taxon>
        <taxon>Bacillaceae</taxon>
        <taxon>Robertmurraya</taxon>
    </lineage>
</organism>
<name>A0ABV6KYM4_9BACI</name>
<sequence length="901" mass="104985">MTSEKQFVQKKYYQTLIEQETDFPVRSLGEAYYREQQKDVPDLTPIRFAQGEVYFLYKDFEAAIFKWESIQNELAPWAKKNIADAYLELEQYSTAEEIYKRVSTESIVLHTEVSLQLFRLYVKDGRTHEATSIISETINNHPDYPGVTELARLFFEEIEDWANAIHLAMKEFMRTNSPEWIDIIKKYCDEQRTTIFKPEEYIPFLSFMLRLDRIRFEKIVFKLWENYEEQSELLNWVRELNSLLLQSELPEQLSWKLLSQQYLKTFQLFLSGKYTLNEIQEIIPLLLKNWMRFAESNHFVYTACAVLAWNEVFPGTIDEDTVSVANHALTNSSLNGLIDVHQTKQLFSSIVTWAEEDMQVSNKLKWIMENLQNKQSTITLFTGTSKLQTTILSDVLGHEQVSQLSSKLALYSYLPEPELIEVNSVESKQVDSPSEIGSTDHYIHSKGPFELLKAENTSLMSIPPYRGTVQERSSLSVNLHMADSIIYVLNEENPLNEMEMNVIRQMNQQANDHTFIFILPIPKVAEEETGVSYYMETVKKNLNPIFPNAEIYPYTTSQAVDWSHVLAEVNSERSNERRTRKELYFIKETLHYLLAKRADKEEKLIDVIQWNKEMLAKVSGASMQLGDLEQEVGERLKQNYISILQELSAEVEADIPSVLKSTAESITDQSNLATIHLQLNEEMNRRMEEYLQNTTLPKLYSSLQKWIGLTKEELQQIRAYLDEMATSFNGLYGIEKFQFPVDDQLLHDWRRDTGRLTSGVQLEHINIMLKHNPTQLLLKGAGKLLAGIGQNKAMLQQKYKRYVETEDYSEVAKHVSKQFFAPYHFFAMAIQKDLESFFQKPKDELTHTAEDLVEKINQFELSLAKLQQNPTAFEDPIKLFTVRYKQYEYLFTGSPKVKQEV</sequence>
<gene>
    <name evidence="2" type="ORF">ACFFHF_23280</name>
</gene>
<evidence type="ECO:0000313" key="2">
    <source>
        <dbReference type="EMBL" id="MFC0478115.1"/>
    </source>
</evidence>
<proteinExistence type="predicted"/>
<dbReference type="EMBL" id="JBHLUU010000127">
    <property type="protein sequence ID" value="MFC0478115.1"/>
    <property type="molecule type" value="Genomic_DNA"/>
</dbReference>